<proteinExistence type="predicted"/>
<evidence type="ECO:0000313" key="1">
    <source>
        <dbReference type="EMBL" id="KAF1816749.1"/>
    </source>
</evidence>
<gene>
    <name evidence="1 3" type="ORF">P152DRAFT_454991</name>
</gene>
<dbReference type="GeneID" id="54419263"/>
<accession>A0A6G1GFV1</accession>
<reference evidence="1 3" key="1">
    <citation type="submission" date="2020-01" db="EMBL/GenBank/DDBJ databases">
        <authorList>
            <consortium name="DOE Joint Genome Institute"/>
            <person name="Haridas S."/>
            <person name="Albert R."/>
            <person name="Binder M."/>
            <person name="Bloem J."/>
            <person name="Labutti K."/>
            <person name="Salamov A."/>
            <person name="Andreopoulos B."/>
            <person name="Baker S.E."/>
            <person name="Barry K."/>
            <person name="Bills G."/>
            <person name="Bluhm B.H."/>
            <person name="Cannon C."/>
            <person name="Castanera R."/>
            <person name="Culley D.E."/>
            <person name="Daum C."/>
            <person name="Ezra D."/>
            <person name="Gonzalez J.B."/>
            <person name="Henrissat B."/>
            <person name="Kuo A."/>
            <person name="Liang C."/>
            <person name="Lipzen A."/>
            <person name="Lutzoni F."/>
            <person name="Magnuson J."/>
            <person name="Mondo S."/>
            <person name="Nolan M."/>
            <person name="Ohm R."/>
            <person name="Pangilinan J."/>
            <person name="Park H.-J."/>
            <person name="Ramirez L."/>
            <person name="Alfaro M."/>
            <person name="Sun H."/>
            <person name="Tritt A."/>
            <person name="Yoshinaga Y."/>
            <person name="Zwiers L.-H."/>
            <person name="Turgeon B.G."/>
            <person name="Goodwin S.B."/>
            <person name="Spatafora J.W."/>
            <person name="Crous P.W."/>
            <person name="Grigoriev I.V."/>
        </authorList>
    </citation>
    <scope>NUCLEOTIDE SEQUENCE</scope>
    <source>
        <strain evidence="1 3">CBS 781.70</strain>
    </source>
</reference>
<reference evidence="3" key="2">
    <citation type="submission" date="2020-04" db="EMBL/GenBank/DDBJ databases">
        <authorList>
            <consortium name="NCBI Genome Project"/>
        </authorList>
    </citation>
    <scope>NUCLEOTIDE SEQUENCE</scope>
    <source>
        <strain evidence="3">CBS 781.70</strain>
    </source>
</reference>
<organism evidence="1">
    <name type="scientific">Eremomyces bilateralis CBS 781.70</name>
    <dbReference type="NCBI Taxonomy" id="1392243"/>
    <lineage>
        <taxon>Eukaryota</taxon>
        <taxon>Fungi</taxon>
        <taxon>Dikarya</taxon>
        <taxon>Ascomycota</taxon>
        <taxon>Pezizomycotina</taxon>
        <taxon>Dothideomycetes</taxon>
        <taxon>Dothideomycetes incertae sedis</taxon>
        <taxon>Eremomycetales</taxon>
        <taxon>Eremomycetaceae</taxon>
        <taxon>Eremomyces</taxon>
    </lineage>
</organism>
<dbReference type="AlphaFoldDB" id="A0A6G1GFV1"/>
<reference evidence="3" key="3">
    <citation type="submission" date="2025-04" db="UniProtKB">
        <authorList>
            <consortium name="RefSeq"/>
        </authorList>
    </citation>
    <scope>IDENTIFICATION</scope>
    <source>
        <strain evidence="3">CBS 781.70</strain>
    </source>
</reference>
<evidence type="ECO:0000313" key="3">
    <source>
        <dbReference type="RefSeq" id="XP_033538380.1"/>
    </source>
</evidence>
<dbReference type="EMBL" id="ML975150">
    <property type="protein sequence ID" value="KAF1816749.1"/>
    <property type="molecule type" value="Genomic_DNA"/>
</dbReference>
<name>A0A6G1GFV1_9PEZI</name>
<dbReference type="Proteomes" id="UP000504638">
    <property type="component" value="Unplaced"/>
</dbReference>
<keyword evidence="2" id="KW-1185">Reference proteome</keyword>
<dbReference type="RefSeq" id="XP_033538380.1">
    <property type="nucleotide sequence ID" value="XM_033678693.1"/>
</dbReference>
<protein>
    <submittedName>
        <fullName evidence="1 3">Uncharacterized protein</fullName>
    </submittedName>
</protein>
<sequence>MEGGMPNKTINKELWSGILHMYHKEMSGISSSIHELKSPTATVGIDNYYLCACSSHYKSRENPVVYLNSQFSILNSQFSILSSQFIEFIEFILVSTIN</sequence>
<evidence type="ECO:0000313" key="2">
    <source>
        <dbReference type="Proteomes" id="UP000504638"/>
    </source>
</evidence>